<dbReference type="RefSeq" id="WP_219083364.1">
    <property type="nucleotide sequence ID" value="NZ_CP079216.1"/>
</dbReference>
<proteinExistence type="predicted"/>
<dbReference type="EMBL" id="CP079216">
    <property type="protein sequence ID" value="QXT63446.1"/>
    <property type="molecule type" value="Genomic_DNA"/>
</dbReference>
<reference evidence="2 3" key="1">
    <citation type="submission" date="2021-07" db="EMBL/GenBank/DDBJ databases">
        <title>complete genome sequencing of Tessaracoccus sp.J1M15.</title>
        <authorList>
            <person name="Bae J.-W."/>
            <person name="Kim D.-y."/>
        </authorList>
    </citation>
    <scope>NUCLEOTIDE SEQUENCE [LARGE SCALE GENOMIC DNA]</scope>
    <source>
        <strain evidence="2 3">J1M15</strain>
    </source>
</reference>
<evidence type="ECO:0000313" key="3">
    <source>
        <dbReference type="Proteomes" id="UP000824504"/>
    </source>
</evidence>
<organism evidence="2 3">
    <name type="scientific">Tessaracoccus palaemonis</name>
    <dbReference type="NCBI Taxonomy" id="2829499"/>
    <lineage>
        <taxon>Bacteria</taxon>
        <taxon>Bacillati</taxon>
        <taxon>Actinomycetota</taxon>
        <taxon>Actinomycetes</taxon>
        <taxon>Propionibacteriales</taxon>
        <taxon>Propionibacteriaceae</taxon>
        <taxon>Tessaracoccus</taxon>
    </lineage>
</organism>
<accession>A0ABX8SJB2</accession>
<name>A0ABX8SJB2_9ACTN</name>
<dbReference type="Pfam" id="PF06923">
    <property type="entry name" value="GutM"/>
    <property type="match status" value="1"/>
</dbReference>
<feature type="region of interest" description="Disordered" evidence="1">
    <location>
        <begin position="162"/>
        <end position="190"/>
    </location>
</feature>
<evidence type="ECO:0000313" key="2">
    <source>
        <dbReference type="EMBL" id="QXT63446.1"/>
    </source>
</evidence>
<evidence type="ECO:0000256" key="1">
    <source>
        <dbReference type="SAM" id="MobiDB-lite"/>
    </source>
</evidence>
<dbReference type="Proteomes" id="UP000824504">
    <property type="component" value="Chromosome"/>
</dbReference>
<protein>
    <submittedName>
        <fullName evidence="2">Transcriptional regulator GutM</fullName>
    </submittedName>
</protein>
<gene>
    <name evidence="2" type="ORF">KDB89_02910</name>
</gene>
<sequence>MFWIFIIAIGIAWVAQSFLSFRQTQAFSQLFIALRRRGRVAMGKFRGGLVAGSIVLFLLDDDDRIVEAHRLGGVTVLARFKALAGFDGEHMGSIDPARVRALGKPTLRAVANAVDNFRIITAGGRAPEPPTALARLLDRLPGVNRKPKTMADPLAAISRRATPPAPLPATAPTTVVSAQPSRWRRRVTTT</sequence>
<dbReference type="InterPro" id="IPR009693">
    <property type="entry name" value="Glucitol_operon_activator"/>
</dbReference>
<keyword evidence="3" id="KW-1185">Reference proteome</keyword>